<reference evidence="3" key="1">
    <citation type="journal article" date="2023" name="Int. J. Syst. Evol. Microbiol.">
        <title>Methylocystis iwaonis sp. nov., a type II methane-oxidizing bacterium from surface soil of a rice paddy field in Japan, and emended description of the genus Methylocystis (ex Whittenbury et al. 1970) Bowman et al. 1993.</title>
        <authorList>
            <person name="Kaise H."/>
            <person name="Sawadogo J.B."/>
            <person name="Alam M.S."/>
            <person name="Ueno C."/>
            <person name="Dianou D."/>
            <person name="Shinjo R."/>
            <person name="Asakawa S."/>
        </authorList>
    </citation>
    <scope>NUCLEOTIDE SEQUENCE</scope>
    <source>
        <strain evidence="3">LMG27198</strain>
    </source>
</reference>
<evidence type="ECO:0000313" key="4">
    <source>
        <dbReference type="Proteomes" id="UP001144323"/>
    </source>
</evidence>
<keyword evidence="4" id="KW-1185">Reference proteome</keyword>
<proteinExistence type="predicted"/>
<evidence type="ECO:0000259" key="2">
    <source>
        <dbReference type="Pfam" id="PF13439"/>
    </source>
</evidence>
<dbReference type="PANTHER" id="PTHR45947:SF3">
    <property type="entry name" value="SULFOQUINOVOSYL TRANSFERASE SQD2"/>
    <property type="match status" value="1"/>
</dbReference>
<evidence type="ECO:0000259" key="1">
    <source>
        <dbReference type="Pfam" id="PF00534"/>
    </source>
</evidence>
<dbReference type="InterPro" id="IPR050194">
    <property type="entry name" value="Glycosyltransferase_grp1"/>
</dbReference>
<name>A0A9W6GVD9_9HYPH</name>
<dbReference type="InterPro" id="IPR028098">
    <property type="entry name" value="Glyco_trans_4-like_N"/>
</dbReference>
<gene>
    <name evidence="3" type="ORF">LMG27198_27140</name>
</gene>
<dbReference type="Proteomes" id="UP001144323">
    <property type="component" value="Unassembled WGS sequence"/>
</dbReference>
<dbReference type="PANTHER" id="PTHR45947">
    <property type="entry name" value="SULFOQUINOVOSYL TRANSFERASE SQD2"/>
    <property type="match status" value="1"/>
</dbReference>
<comment type="caution">
    <text evidence="3">The sequence shown here is derived from an EMBL/GenBank/DDBJ whole genome shotgun (WGS) entry which is preliminary data.</text>
</comment>
<protein>
    <submittedName>
        <fullName evidence="3">Glycosyl transferase</fullName>
    </submittedName>
</protein>
<feature type="domain" description="Glycosyl transferase family 1" evidence="1">
    <location>
        <begin position="165"/>
        <end position="320"/>
    </location>
</feature>
<dbReference type="Pfam" id="PF00534">
    <property type="entry name" value="Glycos_transf_1"/>
    <property type="match status" value="1"/>
</dbReference>
<dbReference type="GO" id="GO:0016758">
    <property type="term" value="F:hexosyltransferase activity"/>
    <property type="evidence" value="ECO:0007669"/>
    <property type="project" value="TreeGrafter"/>
</dbReference>
<dbReference type="EMBL" id="BSEC01000001">
    <property type="protein sequence ID" value="GLI93722.1"/>
    <property type="molecule type" value="Genomic_DNA"/>
</dbReference>
<dbReference type="SUPFAM" id="SSF53756">
    <property type="entry name" value="UDP-Glycosyltransferase/glycogen phosphorylase"/>
    <property type="match status" value="1"/>
</dbReference>
<dbReference type="Pfam" id="PF13439">
    <property type="entry name" value="Glyco_transf_4"/>
    <property type="match status" value="1"/>
</dbReference>
<organism evidence="3 4">
    <name type="scientific">Methylocystis echinoides</name>
    <dbReference type="NCBI Taxonomy" id="29468"/>
    <lineage>
        <taxon>Bacteria</taxon>
        <taxon>Pseudomonadati</taxon>
        <taxon>Pseudomonadota</taxon>
        <taxon>Alphaproteobacteria</taxon>
        <taxon>Hyphomicrobiales</taxon>
        <taxon>Methylocystaceae</taxon>
        <taxon>Methylocystis</taxon>
    </lineage>
</organism>
<dbReference type="AlphaFoldDB" id="A0A9W6GVD9"/>
<sequence length="359" mass="38887">MELLRDQIAAGHDVTLIYSPIRADPPFTDAVEALGVGLRIRLLPMYRGVGPHDAVAAFRLWRALRELGPFDVLHGHSSKAGALSRIAALLLGRMVVIYTPHAFVTLAPDAHPVYGAIEWVASWFCDAILLGSEQEYDHARRRLHLPESRLRLIAMGVDLSQLPARDDARRALGLPEQGFVVGFVGRLAPQKNPLRLAHVLQLVARARPDLRFVIIGDGELRDALGAELDARGLRGATILARAMDGADAMPAFDCLVCTSDYESFGLIFAEALAAGVAIVSPPVGVAPQAITPGTGRLTSFEPEDIARGVLEIAALDEEARGAMADACRDRARRFDIRTTATQTRRLYEELLARKAGATS</sequence>
<feature type="domain" description="Glycosyltransferase subfamily 4-like N-terminal" evidence="2">
    <location>
        <begin position="2"/>
        <end position="160"/>
    </location>
</feature>
<evidence type="ECO:0000313" key="3">
    <source>
        <dbReference type="EMBL" id="GLI93722.1"/>
    </source>
</evidence>
<keyword evidence="3" id="KW-0808">Transferase</keyword>
<accession>A0A9W6GVD9</accession>
<dbReference type="InterPro" id="IPR001296">
    <property type="entry name" value="Glyco_trans_1"/>
</dbReference>
<dbReference type="Gene3D" id="3.40.50.2000">
    <property type="entry name" value="Glycogen Phosphorylase B"/>
    <property type="match status" value="2"/>
</dbReference>